<dbReference type="OrthoDB" id="6753017at2759"/>
<protein>
    <submittedName>
        <fullName evidence="1">Uncharacterized protein</fullName>
    </submittedName>
</protein>
<name>A0A4Y2E279_ARAVE</name>
<dbReference type="Proteomes" id="UP000499080">
    <property type="component" value="Unassembled WGS sequence"/>
</dbReference>
<accession>A0A4Y2E279</accession>
<evidence type="ECO:0000313" key="1">
    <source>
        <dbReference type="EMBL" id="GBM23240.1"/>
    </source>
</evidence>
<dbReference type="AlphaFoldDB" id="A0A4Y2E279"/>
<proteinExistence type="predicted"/>
<keyword evidence="2" id="KW-1185">Reference proteome</keyword>
<dbReference type="EMBL" id="BGPR01000494">
    <property type="protein sequence ID" value="GBM23240.1"/>
    <property type="molecule type" value="Genomic_DNA"/>
</dbReference>
<gene>
    <name evidence="1" type="ORF">AVEN_159910_1</name>
</gene>
<organism evidence="1 2">
    <name type="scientific">Araneus ventricosus</name>
    <name type="common">Orbweaver spider</name>
    <name type="synonym">Epeira ventricosa</name>
    <dbReference type="NCBI Taxonomy" id="182803"/>
    <lineage>
        <taxon>Eukaryota</taxon>
        <taxon>Metazoa</taxon>
        <taxon>Ecdysozoa</taxon>
        <taxon>Arthropoda</taxon>
        <taxon>Chelicerata</taxon>
        <taxon>Arachnida</taxon>
        <taxon>Araneae</taxon>
        <taxon>Araneomorphae</taxon>
        <taxon>Entelegynae</taxon>
        <taxon>Araneoidea</taxon>
        <taxon>Araneidae</taxon>
        <taxon>Araneus</taxon>
    </lineage>
</organism>
<evidence type="ECO:0000313" key="2">
    <source>
        <dbReference type="Proteomes" id="UP000499080"/>
    </source>
</evidence>
<sequence>MLGDFKIALLLSHTCFTFRISPRLVKCTRLYEVLFSPLDQPLMKNMKKFGGLTHGCGVSDSALARWTQEMAALNYICDGIEKFCDVDLTSSGQHLKINELKSSAR</sequence>
<comment type="caution">
    <text evidence="1">The sequence shown here is derived from an EMBL/GenBank/DDBJ whole genome shotgun (WGS) entry which is preliminary data.</text>
</comment>
<reference evidence="1 2" key="1">
    <citation type="journal article" date="2019" name="Sci. Rep.">
        <title>Orb-weaving spider Araneus ventricosus genome elucidates the spidroin gene catalogue.</title>
        <authorList>
            <person name="Kono N."/>
            <person name="Nakamura H."/>
            <person name="Ohtoshi R."/>
            <person name="Moran D.A.P."/>
            <person name="Shinohara A."/>
            <person name="Yoshida Y."/>
            <person name="Fujiwara M."/>
            <person name="Mori M."/>
            <person name="Tomita M."/>
            <person name="Arakawa K."/>
        </authorList>
    </citation>
    <scope>NUCLEOTIDE SEQUENCE [LARGE SCALE GENOMIC DNA]</scope>
</reference>